<dbReference type="EMBL" id="CP060010">
    <property type="protein sequence ID" value="QTN37454.1"/>
    <property type="molecule type" value="Genomic_DNA"/>
</dbReference>
<dbReference type="InterPro" id="IPR006076">
    <property type="entry name" value="FAD-dep_OxRdtase"/>
</dbReference>
<reference evidence="3" key="1">
    <citation type="submission" date="2020-07" db="EMBL/GenBank/DDBJ databases">
        <title>Genome sequences of bacteria associated with the marine, planktonic diatom Thalassiosira profunda strain ECT2AJA-044.</title>
        <authorList>
            <person name="Gargas C.B."/>
            <person name="Roberts W.R."/>
            <person name="Alverson A.J."/>
        </authorList>
    </citation>
    <scope>NUCLEOTIDE SEQUENCE</scope>
    <source>
        <strain evidence="3">ECT2AJA-044</strain>
    </source>
</reference>
<keyword evidence="1" id="KW-0560">Oxidoreductase</keyword>
<evidence type="ECO:0000256" key="1">
    <source>
        <dbReference type="ARBA" id="ARBA00023002"/>
    </source>
</evidence>
<dbReference type="Pfam" id="PF01266">
    <property type="entry name" value="DAO"/>
    <property type="match status" value="1"/>
</dbReference>
<proteinExistence type="predicted"/>
<sequence>MDLLTANDGIGEYPQSYYAVVNPKLDPFPKALGEISCDVCVVGGGFTGLSSAIHLAEKGYDVVLLEAQRVGFGASGRNGGQVGSGQRQDQDFLEERLGKDAARTLWDMAVDAVQMVRGFCAEEIIDCPFHEGVIHAAHRKRFVAEDHSYAEKLRREYDYDLIEDLSQTEIRDLLASPLYFGGTLDLGSGHIDPLRYALGLARKAASLGVRIFEESRVQSLETTEPNVIKTEGATVTAKFLVLACNGYLGSLRKDVAARVMPINNFIVATEPLGPERQEDLIRNNRAVADSKFVINYFRFSDDHRLLFGGTESYGYRFPKDIAGSVRKPMEQVFPQLSGTRIDYAWGGTLGITLNRMPHFARLSDTAISLSGFSGHGVAMATMSGKIAADTIAGQAEKFDAISMLPSTPFPGGTMFRWPLLVMAMVYYSLRDRL</sequence>
<dbReference type="GO" id="GO:0016491">
    <property type="term" value="F:oxidoreductase activity"/>
    <property type="evidence" value="ECO:0007669"/>
    <property type="project" value="UniProtKB-KW"/>
</dbReference>
<evidence type="ECO:0000313" key="4">
    <source>
        <dbReference type="Proteomes" id="UP000665026"/>
    </source>
</evidence>
<gene>
    <name evidence="3" type="ORF">HZ995_05365</name>
</gene>
<dbReference type="Gene3D" id="3.50.50.60">
    <property type="entry name" value="FAD/NAD(P)-binding domain"/>
    <property type="match status" value="1"/>
</dbReference>
<dbReference type="SUPFAM" id="SSF51905">
    <property type="entry name" value="FAD/NAD(P)-binding domain"/>
    <property type="match status" value="1"/>
</dbReference>
<accession>A0A975ESL0</accession>
<dbReference type="RefSeq" id="WP_209358166.1">
    <property type="nucleotide sequence ID" value="NZ_CP060010.1"/>
</dbReference>
<protein>
    <submittedName>
        <fullName evidence="3">FAD-binding oxidoreductase</fullName>
    </submittedName>
</protein>
<dbReference type="Proteomes" id="UP000665026">
    <property type="component" value="Chromosome"/>
</dbReference>
<dbReference type="GO" id="GO:0005737">
    <property type="term" value="C:cytoplasm"/>
    <property type="evidence" value="ECO:0007669"/>
    <property type="project" value="TreeGrafter"/>
</dbReference>
<name>A0A975ESL0_9RHOB</name>
<dbReference type="InterPro" id="IPR036188">
    <property type="entry name" value="FAD/NAD-bd_sf"/>
</dbReference>
<dbReference type="Gene3D" id="3.30.9.10">
    <property type="entry name" value="D-Amino Acid Oxidase, subunit A, domain 2"/>
    <property type="match status" value="1"/>
</dbReference>
<dbReference type="AlphaFoldDB" id="A0A975ESL0"/>
<organism evidence="3 4">
    <name type="scientific">Cognatishimia activa</name>
    <dbReference type="NCBI Taxonomy" id="1715691"/>
    <lineage>
        <taxon>Bacteria</taxon>
        <taxon>Pseudomonadati</taxon>
        <taxon>Pseudomonadota</taxon>
        <taxon>Alphaproteobacteria</taxon>
        <taxon>Rhodobacterales</taxon>
        <taxon>Paracoccaceae</taxon>
        <taxon>Cognatishimia</taxon>
    </lineage>
</organism>
<dbReference type="PANTHER" id="PTHR13847">
    <property type="entry name" value="SARCOSINE DEHYDROGENASE-RELATED"/>
    <property type="match status" value="1"/>
</dbReference>
<dbReference type="KEGG" id="cact:HZ995_05365"/>
<feature type="domain" description="FAD dependent oxidoreductase" evidence="2">
    <location>
        <begin position="38"/>
        <end position="389"/>
    </location>
</feature>
<evidence type="ECO:0000259" key="2">
    <source>
        <dbReference type="Pfam" id="PF01266"/>
    </source>
</evidence>
<evidence type="ECO:0000313" key="3">
    <source>
        <dbReference type="EMBL" id="QTN37454.1"/>
    </source>
</evidence>
<dbReference type="PANTHER" id="PTHR13847:SF281">
    <property type="entry name" value="FAD DEPENDENT OXIDOREDUCTASE DOMAIN-CONTAINING PROTEIN"/>
    <property type="match status" value="1"/>
</dbReference>